<evidence type="ECO:0000259" key="1">
    <source>
        <dbReference type="Pfam" id="PF01636"/>
    </source>
</evidence>
<dbReference type="AlphaFoldDB" id="A0AAU2GZ41"/>
<protein>
    <submittedName>
        <fullName evidence="2">Phosphotransferase</fullName>
    </submittedName>
</protein>
<dbReference type="Gene3D" id="3.90.1200.10">
    <property type="match status" value="1"/>
</dbReference>
<dbReference type="SUPFAM" id="SSF56112">
    <property type="entry name" value="Protein kinase-like (PK-like)"/>
    <property type="match status" value="1"/>
</dbReference>
<organism evidence="2">
    <name type="scientific">Streptomyces sp. NBC_00060</name>
    <dbReference type="NCBI Taxonomy" id="2975636"/>
    <lineage>
        <taxon>Bacteria</taxon>
        <taxon>Bacillati</taxon>
        <taxon>Actinomycetota</taxon>
        <taxon>Actinomycetes</taxon>
        <taxon>Kitasatosporales</taxon>
        <taxon>Streptomycetaceae</taxon>
        <taxon>Streptomyces</taxon>
    </lineage>
</organism>
<gene>
    <name evidence="2" type="ORF">OHV25_14075</name>
</gene>
<evidence type="ECO:0000313" key="2">
    <source>
        <dbReference type="EMBL" id="WTU40635.1"/>
    </source>
</evidence>
<name>A0AAU2GZ41_9ACTN</name>
<dbReference type="InterPro" id="IPR002575">
    <property type="entry name" value="Aminoglycoside_PTrfase"/>
</dbReference>
<reference evidence="2" key="1">
    <citation type="submission" date="2022-10" db="EMBL/GenBank/DDBJ databases">
        <title>The complete genomes of actinobacterial strains from the NBC collection.</title>
        <authorList>
            <person name="Joergensen T.S."/>
            <person name="Alvarez Arevalo M."/>
            <person name="Sterndorff E.B."/>
            <person name="Faurdal D."/>
            <person name="Vuksanovic O."/>
            <person name="Mourched A.-S."/>
            <person name="Charusanti P."/>
            <person name="Shaw S."/>
            <person name="Blin K."/>
            <person name="Weber T."/>
        </authorList>
    </citation>
    <scope>NUCLEOTIDE SEQUENCE</scope>
    <source>
        <strain evidence="2">NBC_00060</strain>
    </source>
</reference>
<proteinExistence type="predicted"/>
<dbReference type="Pfam" id="PF01636">
    <property type="entry name" value="APH"/>
    <property type="match status" value="1"/>
</dbReference>
<feature type="domain" description="Aminoglycoside phosphotransferase" evidence="1">
    <location>
        <begin position="98"/>
        <end position="271"/>
    </location>
</feature>
<dbReference type="InterPro" id="IPR011009">
    <property type="entry name" value="Kinase-like_dom_sf"/>
</dbReference>
<sequence length="382" mass="39985">MNAPVPVPADVFAYVSGRIEQAARSLWPGATVGLGPHVPSVTGYVRRLDVDDRPMFAKVSLLGSSLVSVLRGTLGNWAAVKAKQDAYSATPGGLLERETIQYGILHTARLRAPRIAGYARGVLFTKPVVGPTLADLIAKEPDRTAELLTTVTGELGALDRADVMALVTAAAIPERSVHATFARKFNGISGHAYLTLTGDQAPVLAEVVARLRKVRLTGAPAAVVYGDLKPEHAVFPDGSDGRPAFLDPGMSLGHPEMDLGKLVSRLVLGLLAAPHQGAGTAAVLGGISQFADAAGQSMEREARAAWLRQLVVLWLMDTANILTTYLTAPAGLPLPDQARQVIDRAGAVSTMIDRTSAALEGRADGAAVWRLALGHAGTAAGR</sequence>
<accession>A0AAU2GZ41</accession>
<dbReference type="EMBL" id="CP108253">
    <property type="protein sequence ID" value="WTU40635.1"/>
    <property type="molecule type" value="Genomic_DNA"/>
</dbReference>